<evidence type="ECO:0000256" key="1">
    <source>
        <dbReference type="SAM" id="MobiDB-lite"/>
    </source>
</evidence>
<evidence type="ECO:0000313" key="3">
    <source>
        <dbReference type="Proteomes" id="UP000324897"/>
    </source>
</evidence>
<dbReference type="Proteomes" id="UP000324897">
    <property type="component" value="Unassembled WGS sequence"/>
</dbReference>
<dbReference type="AlphaFoldDB" id="A0A5J9TRB9"/>
<sequence>MENIVNAYFLDNTGSIPQRTYFQDSNSMTNINFLSLPRSVELIRGINDRDLAHSRSNKDETLRVPESNASTIA</sequence>
<dbReference type="Gramene" id="TVU13923">
    <property type="protein sequence ID" value="TVU13923"/>
    <property type="gene ID" value="EJB05_37362"/>
</dbReference>
<reference evidence="2 3" key="1">
    <citation type="journal article" date="2019" name="Sci. Rep.">
        <title>A high-quality genome of Eragrostis curvula grass provides insights into Poaceae evolution and supports new strategies to enhance forage quality.</title>
        <authorList>
            <person name="Carballo J."/>
            <person name="Santos B.A.C.M."/>
            <person name="Zappacosta D."/>
            <person name="Garbus I."/>
            <person name="Selva J.P."/>
            <person name="Gallo C.A."/>
            <person name="Diaz A."/>
            <person name="Albertini E."/>
            <person name="Caccamo M."/>
            <person name="Echenique V."/>
        </authorList>
    </citation>
    <scope>NUCLEOTIDE SEQUENCE [LARGE SCALE GENOMIC DNA]</scope>
    <source>
        <strain evidence="3">cv. Victoria</strain>
        <tissue evidence="2">Leaf</tissue>
    </source>
</reference>
<name>A0A5J9TRB9_9POAL</name>
<protein>
    <submittedName>
        <fullName evidence="2">Uncharacterized protein</fullName>
    </submittedName>
</protein>
<comment type="caution">
    <text evidence="2">The sequence shown here is derived from an EMBL/GenBank/DDBJ whole genome shotgun (WGS) entry which is preliminary data.</text>
</comment>
<feature type="compositionally biased region" description="Basic and acidic residues" evidence="1">
    <location>
        <begin position="54"/>
        <end position="63"/>
    </location>
</feature>
<feature type="non-terminal residue" evidence="2">
    <location>
        <position position="1"/>
    </location>
</feature>
<organism evidence="2 3">
    <name type="scientific">Eragrostis curvula</name>
    <name type="common">weeping love grass</name>
    <dbReference type="NCBI Taxonomy" id="38414"/>
    <lineage>
        <taxon>Eukaryota</taxon>
        <taxon>Viridiplantae</taxon>
        <taxon>Streptophyta</taxon>
        <taxon>Embryophyta</taxon>
        <taxon>Tracheophyta</taxon>
        <taxon>Spermatophyta</taxon>
        <taxon>Magnoliopsida</taxon>
        <taxon>Liliopsida</taxon>
        <taxon>Poales</taxon>
        <taxon>Poaceae</taxon>
        <taxon>PACMAD clade</taxon>
        <taxon>Chloridoideae</taxon>
        <taxon>Eragrostideae</taxon>
        <taxon>Eragrostidinae</taxon>
        <taxon>Eragrostis</taxon>
    </lineage>
</organism>
<gene>
    <name evidence="2" type="ORF">EJB05_37362</name>
</gene>
<evidence type="ECO:0000313" key="2">
    <source>
        <dbReference type="EMBL" id="TVU13923.1"/>
    </source>
</evidence>
<feature type="region of interest" description="Disordered" evidence="1">
    <location>
        <begin position="54"/>
        <end position="73"/>
    </location>
</feature>
<keyword evidence="3" id="KW-1185">Reference proteome</keyword>
<proteinExistence type="predicted"/>
<dbReference type="EMBL" id="RWGY01000031">
    <property type="protein sequence ID" value="TVU13923.1"/>
    <property type="molecule type" value="Genomic_DNA"/>
</dbReference>
<accession>A0A5J9TRB9</accession>